<dbReference type="GO" id="GO:0006695">
    <property type="term" value="P:cholesterol biosynthetic process"/>
    <property type="evidence" value="ECO:0007669"/>
    <property type="project" value="InterPro"/>
</dbReference>
<dbReference type="Gene3D" id="3.30.465.10">
    <property type="match status" value="1"/>
</dbReference>
<evidence type="ECO:0000256" key="4">
    <source>
        <dbReference type="ARBA" id="ARBA00023002"/>
    </source>
</evidence>
<keyword evidence="4" id="KW-0560">Oxidoreductase</keyword>
<dbReference type="SUPFAM" id="SSF53271">
    <property type="entry name" value="PRTase-like"/>
    <property type="match status" value="1"/>
</dbReference>
<dbReference type="GO" id="GO:0005737">
    <property type="term" value="C:cytoplasm"/>
    <property type="evidence" value="ECO:0007669"/>
    <property type="project" value="InterPro"/>
</dbReference>
<evidence type="ECO:0000313" key="8">
    <source>
        <dbReference type="Proteomes" id="UP000325579"/>
    </source>
</evidence>
<dbReference type="Gene3D" id="3.40.50.2020">
    <property type="match status" value="1"/>
</dbReference>
<gene>
    <name evidence="7" type="ORF">BDV37DRAFT_278905</name>
</gene>
<dbReference type="InterPro" id="IPR050416">
    <property type="entry name" value="FAD-linked_Oxidoreductase"/>
</dbReference>
<dbReference type="GO" id="GO:0004631">
    <property type="term" value="F:phosphomevalonate kinase activity"/>
    <property type="evidence" value="ECO:0007669"/>
    <property type="project" value="InterPro"/>
</dbReference>
<keyword evidence="3" id="KW-0274">FAD</keyword>
<evidence type="ECO:0000313" key="7">
    <source>
        <dbReference type="EMBL" id="KAE8408418.1"/>
    </source>
</evidence>
<evidence type="ECO:0000256" key="2">
    <source>
        <dbReference type="ARBA" id="ARBA00022630"/>
    </source>
</evidence>
<dbReference type="OrthoDB" id="363185at2759"/>
<evidence type="ECO:0000256" key="1">
    <source>
        <dbReference type="ARBA" id="ARBA00005466"/>
    </source>
</evidence>
<proteinExistence type="inferred from homology"/>
<dbReference type="Proteomes" id="UP000325579">
    <property type="component" value="Unassembled WGS sequence"/>
</dbReference>
<dbReference type="InterPro" id="IPR016166">
    <property type="entry name" value="FAD-bd_PCMH"/>
</dbReference>
<dbReference type="PROSITE" id="PS51387">
    <property type="entry name" value="FAD_PCMH"/>
    <property type="match status" value="1"/>
</dbReference>
<dbReference type="InterPro" id="IPR000836">
    <property type="entry name" value="PRTase_dom"/>
</dbReference>
<dbReference type="EMBL" id="ML736743">
    <property type="protein sequence ID" value="KAE8408418.1"/>
    <property type="molecule type" value="Genomic_DNA"/>
</dbReference>
<feature type="domain" description="FAD-binding PCMH-type" evidence="6">
    <location>
        <begin position="186"/>
        <end position="401"/>
    </location>
</feature>
<dbReference type="UniPathway" id="UPA00057">
    <property type="reaction ID" value="UER00099"/>
</dbReference>
<dbReference type="Gene3D" id="3.40.462.20">
    <property type="match status" value="1"/>
</dbReference>
<accession>A0A5N7DSC8</accession>
<dbReference type="InterPro" id="IPR005919">
    <property type="entry name" value="Pmev_kin_anim"/>
</dbReference>
<name>A0A5N7DSC8_9EURO</name>
<protein>
    <recommendedName>
        <fullName evidence="6">FAD-binding PCMH-type domain-containing protein</fullName>
    </recommendedName>
</protein>
<sequence length="1036" mass="112113">MATLNSLKEALKQKATATPSSKQSLSDTQYSAGFDILAQGSEYQDFIIPQLSQLLDPLFSSRIRISMLEIGPGPKSVLGFLPRGLRQKIKSYAAFEPNDLTRWQYHMYGMKPKDKFIEQALDMLVEHLQGGMVVVFHREGTLRLNGLAYHRTACFPTGIVRVMEDDEVLDTFASFIAGFVMQDTGGQGDPSRVASPNVMSAFTKHATTLPELTARVALVKDKTVKNREARLHGPASIVKPTEVRHVQYGHCLWPNVVSVDMSAFDQIHILSAGKAGESSSESDSLVIVETGCKPGDIVRKTMAAGLTVPLGARPSVGAGLWLQGGIGHLARLYGLACDAIIGAVVVSVDSSEVLCIGHVPSQHRPTGAVRPKNEPDLLWAMKGAGTNFGIVVSVTFKAYVAPVHLVRSWVIPLSDDLEARRRLSDFDNLIASKLPRNCLISETSTSTLAPVDAGTIFGIEGNFDIVDSVGLFEAEMYMSQMHGGHGGCKTSAFKRCLFLKGIGAVDVANTLATAVKTRPSPFCYVHLLHGGGAVSDVAADATAFGCRDWDFACVITGVWLCEQDGIEIAQAAERWVYNVARDLLPFSSGVYSADLGPDPRDAILAETAFGPNWPRLARLKHCSDPHNVLAYACPLPKAPVRQRLIILVTGDSCAGKDYCADIWVSTFLAYTHKSLTARVVSISDGTKREYATATGADLSRLLSDRAYKEQHRPALTAFFQDQVRHRPRLPEEHFLSVVDSAADVDVLLITGMRDEAPVAAFSHLVLDVRLLEVRVQVTEETRRARGGCHGGDDDGNNKNNDNGGSNLTALEHRPCLTFHNDTTGDKAAKRFAEHYLLPFCHQDLQRLANMVRQVPDFPRPGIEFRNVLDISQQPGGLTLCTSLLQSHFTGDSAKVDVMACCEVGGFVYASALASRVDIPLALIREAGKLPPPTLSVVKSPSNVSSSASNGLKEKSIEMARDLIPGGASVVVVVDDVLATGNTLCAVLQLLDKAGISAEDISVRVVAEFPVHRGRDFLRWRGFGGVKIQSLLVFDGA</sequence>
<keyword evidence="8" id="KW-1185">Reference proteome</keyword>
<evidence type="ECO:0000256" key="5">
    <source>
        <dbReference type="SAM" id="MobiDB-lite"/>
    </source>
</evidence>
<dbReference type="InterPro" id="IPR029057">
    <property type="entry name" value="PRTase-like"/>
</dbReference>
<dbReference type="GeneID" id="43670884"/>
<dbReference type="RefSeq" id="XP_031945737.1">
    <property type="nucleotide sequence ID" value="XM_032086193.1"/>
</dbReference>
<keyword evidence="2" id="KW-0285">Flavoprotein</keyword>
<dbReference type="CDD" id="cd06223">
    <property type="entry name" value="PRTases_typeI"/>
    <property type="match status" value="1"/>
</dbReference>
<dbReference type="Pfam" id="PF00156">
    <property type="entry name" value="Pribosyltran"/>
    <property type="match status" value="1"/>
</dbReference>
<evidence type="ECO:0000259" key="6">
    <source>
        <dbReference type="PROSITE" id="PS51387"/>
    </source>
</evidence>
<dbReference type="AlphaFoldDB" id="A0A5N7DSC8"/>
<dbReference type="SUPFAM" id="SSF56176">
    <property type="entry name" value="FAD-binding/transporter-associated domain-like"/>
    <property type="match status" value="1"/>
</dbReference>
<dbReference type="InterPro" id="IPR016169">
    <property type="entry name" value="FAD-bd_PCMH_sub2"/>
</dbReference>
<dbReference type="Pfam" id="PF04275">
    <property type="entry name" value="P-mevalo_kinase"/>
    <property type="match status" value="1"/>
</dbReference>
<reference evidence="7 8" key="1">
    <citation type="submission" date="2019-04" db="EMBL/GenBank/DDBJ databases">
        <authorList>
            <consortium name="DOE Joint Genome Institute"/>
            <person name="Mondo S."/>
            <person name="Kjaerbolling I."/>
            <person name="Vesth T."/>
            <person name="Frisvad J.C."/>
            <person name="Nybo J.L."/>
            <person name="Theobald S."/>
            <person name="Kildgaard S."/>
            <person name="Isbrandt T."/>
            <person name="Kuo A."/>
            <person name="Sato A."/>
            <person name="Lyhne E.K."/>
            <person name="Kogle M.E."/>
            <person name="Wiebenga A."/>
            <person name="Kun R.S."/>
            <person name="Lubbers R.J."/>
            <person name="Makela M.R."/>
            <person name="Barry K."/>
            <person name="Chovatia M."/>
            <person name="Clum A."/>
            <person name="Daum C."/>
            <person name="Haridas S."/>
            <person name="He G."/>
            <person name="LaButti K."/>
            <person name="Lipzen A."/>
            <person name="Riley R."/>
            <person name="Salamov A."/>
            <person name="Simmons B.A."/>
            <person name="Magnuson J.K."/>
            <person name="Henrissat B."/>
            <person name="Mortensen U.H."/>
            <person name="Larsen T.O."/>
            <person name="Devries R.P."/>
            <person name="Grigoriev I.V."/>
            <person name="Machida M."/>
            <person name="Baker S.E."/>
            <person name="Andersen M.R."/>
            <person name="Cantor M.N."/>
            <person name="Hua S.X."/>
        </authorList>
    </citation>
    <scope>NUCLEOTIDE SEQUENCE [LARGE SCALE GENOMIC DNA]</scope>
    <source>
        <strain evidence="7 8">CBS 119388</strain>
    </source>
</reference>
<dbReference type="GO" id="GO:0016491">
    <property type="term" value="F:oxidoreductase activity"/>
    <property type="evidence" value="ECO:0007669"/>
    <property type="project" value="UniProtKB-KW"/>
</dbReference>
<comment type="similarity">
    <text evidence="1">Belongs to the oxygen-dependent FAD-linked oxidoreductase family.</text>
</comment>
<dbReference type="InterPro" id="IPR027417">
    <property type="entry name" value="P-loop_NTPase"/>
</dbReference>
<dbReference type="PANTHER" id="PTHR42973:SF25">
    <property type="entry name" value="PHOSPHOMEVALONATE KINASE"/>
    <property type="match status" value="1"/>
</dbReference>
<organism evidence="7 8">
    <name type="scientific">Aspergillus pseudonomiae</name>
    <dbReference type="NCBI Taxonomy" id="1506151"/>
    <lineage>
        <taxon>Eukaryota</taxon>
        <taxon>Fungi</taxon>
        <taxon>Dikarya</taxon>
        <taxon>Ascomycota</taxon>
        <taxon>Pezizomycotina</taxon>
        <taxon>Eurotiomycetes</taxon>
        <taxon>Eurotiomycetidae</taxon>
        <taxon>Eurotiales</taxon>
        <taxon>Aspergillaceae</taxon>
        <taxon>Aspergillus</taxon>
        <taxon>Aspergillus subgen. Circumdati</taxon>
    </lineage>
</organism>
<evidence type="ECO:0000256" key="3">
    <source>
        <dbReference type="ARBA" id="ARBA00022827"/>
    </source>
</evidence>
<dbReference type="GO" id="GO:0071949">
    <property type="term" value="F:FAD binding"/>
    <property type="evidence" value="ECO:0007669"/>
    <property type="project" value="InterPro"/>
</dbReference>
<dbReference type="PANTHER" id="PTHR42973">
    <property type="entry name" value="BINDING OXIDOREDUCTASE, PUTATIVE (AFU_ORTHOLOGUE AFUA_1G17690)-RELATED"/>
    <property type="match status" value="1"/>
</dbReference>
<feature type="region of interest" description="Disordered" evidence="5">
    <location>
        <begin position="782"/>
        <end position="805"/>
    </location>
</feature>
<dbReference type="InterPro" id="IPR036318">
    <property type="entry name" value="FAD-bd_PCMH-like_sf"/>
</dbReference>
<dbReference type="GO" id="GO:0019287">
    <property type="term" value="P:isopentenyl diphosphate biosynthetic process, mevalonate pathway"/>
    <property type="evidence" value="ECO:0007669"/>
    <property type="project" value="UniProtKB-UniPathway"/>
</dbReference>
<accession>A0A5N6IES9</accession>
<dbReference type="Gene3D" id="3.40.50.300">
    <property type="entry name" value="P-loop containing nucleotide triphosphate hydrolases"/>
    <property type="match status" value="1"/>
</dbReference>